<organism evidence="1">
    <name type="scientific">Anguilla anguilla</name>
    <name type="common">European freshwater eel</name>
    <name type="synonym">Muraena anguilla</name>
    <dbReference type="NCBI Taxonomy" id="7936"/>
    <lineage>
        <taxon>Eukaryota</taxon>
        <taxon>Metazoa</taxon>
        <taxon>Chordata</taxon>
        <taxon>Craniata</taxon>
        <taxon>Vertebrata</taxon>
        <taxon>Euteleostomi</taxon>
        <taxon>Actinopterygii</taxon>
        <taxon>Neopterygii</taxon>
        <taxon>Teleostei</taxon>
        <taxon>Anguilliformes</taxon>
        <taxon>Anguillidae</taxon>
        <taxon>Anguilla</taxon>
    </lineage>
</organism>
<protein>
    <submittedName>
        <fullName evidence="1">Uncharacterized protein</fullName>
    </submittedName>
</protein>
<reference evidence="1" key="1">
    <citation type="submission" date="2014-11" db="EMBL/GenBank/DDBJ databases">
        <authorList>
            <person name="Amaro Gonzalez C."/>
        </authorList>
    </citation>
    <scope>NUCLEOTIDE SEQUENCE</scope>
</reference>
<name>A0A0E9S589_ANGAN</name>
<evidence type="ECO:0000313" key="1">
    <source>
        <dbReference type="EMBL" id="JAH35703.1"/>
    </source>
</evidence>
<reference evidence="1" key="2">
    <citation type="journal article" date="2015" name="Fish Shellfish Immunol.">
        <title>Early steps in the European eel (Anguilla anguilla)-Vibrio vulnificus interaction in the gills: Role of the RtxA13 toxin.</title>
        <authorList>
            <person name="Callol A."/>
            <person name="Pajuelo D."/>
            <person name="Ebbesson L."/>
            <person name="Teles M."/>
            <person name="MacKenzie S."/>
            <person name="Amaro C."/>
        </authorList>
    </citation>
    <scope>NUCLEOTIDE SEQUENCE</scope>
</reference>
<sequence length="11" mass="1299">MCLFLQAQTLM</sequence>
<accession>A0A0E9S589</accession>
<dbReference type="EMBL" id="GBXM01072874">
    <property type="protein sequence ID" value="JAH35703.1"/>
    <property type="molecule type" value="Transcribed_RNA"/>
</dbReference>
<proteinExistence type="predicted"/>